<dbReference type="Proteomes" id="UP000663131">
    <property type="component" value="Chromosome 9"/>
</dbReference>
<organism evidence="2 3">
    <name type="scientific">Dekkera bruxellensis</name>
    <name type="common">Brettanomyces custersii</name>
    <dbReference type="NCBI Taxonomy" id="5007"/>
    <lineage>
        <taxon>Eukaryota</taxon>
        <taxon>Fungi</taxon>
        <taxon>Dikarya</taxon>
        <taxon>Ascomycota</taxon>
        <taxon>Saccharomycotina</taxon>
        <taxon>Pichiomycetes</taxon>
        <taxon>Pichiales</taxon>
        <taxon>Pichiaceae</taxon>
        <taxon>Brettanomyces</taxon>
    </lineage>
</organism>
<feature type="compositionally biased region" description="Basic and acidic residues" evidence="1">
    <location>
        <begin position="40"/>
        <end position="55"/>
    </location>
</feature>
<evidence type="ECO:0000313" key="3">
    <source>
        <dbReference type="Proteomes" id="UP000663131"/>
    </source>
</evidence>
<dbReference type="EMBL" id="CP063137">
    <property type="protein sequence ID" value="QOU22076.1"/>
    <property type="molecule type" value="Genomic_DNA"/>
</dbReference>
<proteinExistence type="predicted"/>
<name>A0A871RA02_DEKBR</name>
<evidence type="ECO:0000256" key="1">
    <source>
        <dbReference type="SAM" id="MobiDB-lite"/>
    </source>
</evidence>
<accession>A0A871RA02</accession>
<feature type="region of interest" description="Disordered" evidence="1">
    <location>
        <begin position="1"/>
        <end position="55"/>
    </location>
</feature>
<reference evidence="2" key="1">
    <citation type="submission" date="2020-10" db="EMBL/GenBank/DDBJ databases">
        <authorList>
            <person name="Palmer J.M."/>
        </authorList>
    </citation>
    <scope>NUCLEOTIDE SEQUENCE</scope>
    <source>
        <strain evidence="2">UCD 2041</strain>
    </source>
</reference>
<sequence>MEIGKQNKSRAPELFWPLNSHPKWKRENKENSDQSRAQSGRRDLENQPLRREQRKYTAGAAVGRLVNNQRLKRKRLDGAPATPLALLPVSALSYAHLAYDNWLPRLSDARNRSARIKLCI</sequence>
<protein>
    <submittedName>
        <fullName evidence="2">Uncharacterized protein</fullName>
    </submittedName>
</protein>
<dbReference type="GeneID" id="64574167"/>
<dbReference type="AlphaFoldDB" id="A0A871RA02"/>
<gene>
    <name evidence="2" type="ORF">BRETT_002243</name>
</gene>
<reference evidence="2" key="2">
    <citation type="journal article" name="BMC Genomics">
        <title>New genome assemblies reveal patterns of domestication and adaptation across Brettanomyces (Dekkera) species.</title>
        <authorList>
            <person name="Roach M.J."/>
            <person name="Borneman A.R."/>
        </authorList>
    </citation>
    <scope>NUCLEOTIDE SEQUENCE</scope>
    <source>
        <strain evidence="2">UCD 2041</strain>
    </source>
</reference>
<dbReference type="RefSeq" id="XP_041138569.1">
    <property type="nucleotide sequence ID" value="XM_041280778.1"/>
</dbReference>
<dbReference type="KEGG" id="bbrx:BRETT_002243"/>
<evidence type="ECO:0000313" key="2">
    <source>
        <dbReference type="EMBL" id="QOU22076.1"/>
    </source>
</evidence>